<sequence length="431" mass="45628">MVAALAAGLSRPDRIAVTTAVPDSVPDAPRLRPPRPGPTLAEGHSGVALLYAELSQSTPALRTAAHAHLSAALHELTTHHGIGLHDGVTSLAFAARMAQRHPPDYATLLKQLDERIIAGLRAVLRAEAARLDAGRAGVAMRTYDTISGVTGVGRYLLLSRDRHRKPLAEALSYLVRLVRPVRAHGADVPGWWVPTGPSGRQDARYPRGHLNLGAAHGICGPLALLALAHESGVRVPGQSEAIRQLVEHVLPYRLDGGRWPRVVGFDEFVAGAPASGCGPGATVTGWCYGTPGVARVLYLAGRALGEPEWRHTAIRALTDALSALTPRQVMEGSLCHGWAGLLQTAWRMADETADACLAGLLPRLARSLVDAYDSGFPFGFSYDRPALTSGQPMAPHRTGFLEGAAGIALALHTYGTGRKPLCPWDAALLLG</sequence>
<dbReference type="InterPro" id="IPR033889">
    <property type="entry name" value="LanC"/>
</dbReference>
<keyword evidence="3" id="KW-1185">Reference proteome</keyword>
<evidence type="ECO:0000256" key="1">
    <source>
        <dbReference type="PIRSR" id="PIRSR607822-1"/>
    </source>
</evidence>
<keyword evidence="1" id="KW-0862">Zinc</keyword>
<dbReference type="InterPro" id="IPR007822">
    <property type="entry name" value="LANC-like"/>
</dbReference>
<dbReference type="PRINTS" id="PR01955">
    <property type="entry name" value="LANCFRANKIA"/>
</dbReference>
<dbReference type="EMBL" id="LGKG01000156">
    <property type="protein sequence ID" value="KPC60789.1"/>
    <property type="molecule type" value="Genomic_DNA"/>
</dbReference>
<gene>
    <name evidence="2" type="ORF">ADL29_27660</name>
</gene>
<proteinExistence type="predicted"/>
<accession>A0A0N0GX66</accession>
<name>A0A0N0GX66_9ACTN</name>
<dbReference type="AlphaFoldDB" id="A0A0N0GX66"/>
<evidence type="ECO:0000313" key="2">
    <source>
        <dbReference type="EMBL" id="KPC60789.1"/>
    </source>
</evidence>
<dbReference type="PRINTS" id="PR01950">
    <property type="entry name" value="LANCSUPER"/>
</dbReference>
<feature type="binding site" evidence="1">
    <location>
        <position position="336"/>
    </location>
    <ligand>
        <name>Zn(2+)</name>
        <dbReference type="ChEBI" id="CHEBI:29105"/>
    </ligand>
</feature>
<evidence type="ECO:0008006" key="4">
    <source>
        <dbReference type="Google" id="ProtNLM"/>
    </source>
</evidence>
<keyword evidence="1" id="KW-0479">Metal-binding</keyword>
<dbReference type="SUPFAM" id="SSF158745">
    <property type="entry name" value="LanC-like"/>
    <property type="match status" value="1"/>
</dbReference>
<dbReference type="PATRIC" id="fig|66876.3.peg.6057"/>
<dbReference type="Gene3D" id="1.50.10.20">
    <property type="match status" value="1"/>
</dbReference>
<dbReference type="Pfam" id="PF05147">
    <property type="entry name" value="LANC_like"/>
    <property type="match status" value="1"/>
</dbReference>
<feature type="binding site" evidence="1">
    <location>
        <position position="287"/>
    </location>
    <ligand>
        <name>Zn(2+)</name>
        <dbReference type="ChEBI" id="CHEBI:29105"/>
    </ligand>
</feature>
<organism evidence="2 3">
    <name type="scientific">Streptomyces chattanoogensis</name>
    <dbReference type="NCBI Taxonomy" id="66876"/>
    <lineage>
        <taxon>Bacteria</taxon>
        <taxon>Bacillati</taxon>
        <taxon>Actinomycetota</taxon>
        <taxon>Actinomycetes</taxon>
        <taxon>Kitasatosporales</taxon>
        <taxon>Streptomycetaceae</taxon>
        <taxon>Streptomyces</taxon>
    </lineage>
</organism>
<dbReference type="GO" id="GO:0046872">
    <property type="term" value="F:metal ion binding"/>
    <property type="evidence" value="ECO:0007669"/>
    <property type="project" value="UniProtKB-KW"/>
</dbReference>
<dbReference type="CDD" id="cd04793">
    <property type="entry name" value="LanC"/>
    <property type="match status" value="1"/>
</dbReference>
<comment type="caution">
    <text evidence="2">The sequence shown here is derived from an EMBL/GenBank/DDBJ whole genome shotgun (WGS) entry which is preliminary data.</text>
</comment>
<feature type="binding site" evidence="1">
    <location>
        <position position="335"/>
    </location>
    <ligand>
        <name>Zn(2+)</name>
        <dbReference type="ChEBI" id="CHEBI:29105"/>
    </ligand>
</feature>
<protein>
    <recommendedName>
        <fullName evidence="4">Lanthionine synthetase</fullName>
    </recommendedName>
</protein>
<dbReference type="Proteomes" id="UP000037982">
    <property type="component" value="Unassembled WGS sequence"/>
</dbReference>
<evidence type="ECO:0000313" key="3">
    <source>
        <dbReference type="Proteomes" id="UP000037982"/>
    </source>
</evidence>
<reference evidence="3" key="1">
    <citation type="submission" date="2015-07" db="EMBL/GenBank/DDBJ databases">
        <authorList>
            <person name="Ju K.-S."/>
            <person name="Doroghazi J.R."/>
            <person name="Metcalf W.W."/>
        </authorList>
    </citation>
    <scope>NUCLEOTIDE SEQUENCE [LARGE SCALE GENOMIC DNA]</scope>
    <source>
        <strain evidence="3">NRRL ISP-5002</strain>
    </source>
</reference>
<dbReference type="SMART" id="SM01260">
    <property type="entry name" value="LANC_like"/>
    <property type="match status" value="1"/>
</dbReference>
<dbReference type="GO" id="GO:0031179">
    <property type="term" value="P:peptide modification"/>
    <property type="evidence" value="ECO:0007669"/>
    <property type="project" value="InterPro"/>
</dbReference>